<feature type="domain" description="PRC-barrel" evidence="1">
    <location>
        <begin position="77"/>
        <end position="128"/>
    </location>
</feature>
<dbReference type="AlphaFoldDB" id="A0A1X6ZZ10"/>
<organism evidence="2 3">
    <name type="scientific">Roseivivax jejudonensis</name>
    <dbReference type="NCBI Taxonomy" id="1529041"/>
    <lineage>
        <taxon>Bacteria</taxon>
        <taxon>Pseudomonadati</taxon>
        <taxon>Pseudomonadota</taxon>
        <taxon>Alphaproteobacteria</taxon>
        <taxon>Rhodobacterales</taxon>
        <taxon>Roseobacteraceae</taxon>
        <taxon>Roseivivax</taxon>
    </lineage>
</organism>
<accession>A0A1X6ZZ10</accession>
<sequence length="159" mass="17287">MQRFAKSLILATVAGPAGVALGQTDETSPMGRNSGVVAEELGERFIRAEHIIGADIYTQSMNYDEAEWTGTDYYEEVDTDWEEVGEVSDIVISRDGEVVGVVAEVGGWLDIGDADIVIDIADLKTVGGSFEDAWGDLALVTPLTEEQLESRQEVDSGWW</sequence>
<dbReference type="Proteomes" id="UP000193570">
    <property type="component" value="Unassembled WGS sequence"/>
</dbReference>
<dbReference type="RefSeq" id="WP_159456791.1">
    <property type="nucleotide sequence ID" value="NZ_FWFK01000006.1"/>
</dbReference>
<dbReference type="InterPro" id="IPR011033">
    <property type="entry name" value="PRC_barrel-like_sf"/>
</dbReference>
<dbReference type="OrthoDB" id="6158291at2"/>
<dbReference type="EMBL" id="FWFK01000006">
    <property type="protein sequence ID" value="SLN65774.1"/>
    <property type="molecule type" value="Genomic_DNA"/>
</dbReference>
<name>A0A1X6ZZ10_9RHOB</name>
<proteinExistence type="predicted"/>
<keyword evidence="3" id="KW-1185">Reference proteome</keyword>
<dbReference type="InterPro" id="IPR027275">
    <property type="entry name" value="PRC-brl_dom"/>
</dbReference>
<reference evidence="2 3" key="1">
    <citation type="submission" date="2017-03" db="EMBL/GenBank/DDBJ databases">
        <authorList>
            <person name="Afonso C.L."/>
            <person name="Miller P.J."/>
            <person name="Scott M.A."/>
            <person name="Spackman E."/>
            <person name="Goraichik I."/>
            <person name="Dimitrov K.M."/>
            <person name="Suarez D.L."/>
            <person name="Swayne D.E."/>
        </authorList>
    </citation>
    <scope>NUCLEOTIDE SEQUENCE [LARGE SCALE GENOMIC DNA]</scope>
    <source>
        <strain evidence="2 3">CECT 8625</strain>
    </source>
</reference>
<dbReference type="Pfam" id="PF05239">
    <property type="entry name" value="PRC"/>
    <property type="match status" value="1"/>
</dbReference>
<evidence type="ECO:0000259" key="1">
    <source>
        <dbReference type="Pfam" id="PF05239"/>
    </source>
</evidence>
<evidence type="ECO:0000313" key="2">
    <source>
        <dbReference type="EMBL" id="SLN65774.1"/>
    </source>
</evidence>
<protein>
    <submittedName>
        <fullName evidence="2">PRC-barrel domain protein</fullName>
    </submittedName>
</protein>
<dbReference type="SUPFAM" id="SSF50346">
    <property type="entry name" value="PRC-barrel domain"/>
    <property type="match status" value="1"/>
</dbReference>
<gene>
    <name evidence="2" type="ORF">ROJ8625_03364</name>
</gene>
<evidence type="ECO:0000313" key="3">
    <source>
        <dbReference type="Proteomes" id="UP000193570"/>
    </source>
</evidence>
<dbReference type="Gene3D" id="2.30.30.240">
    <property type="entry name" value="PRC-barrel domain"/>
    <property type="match status" value="1"/>
</dbReference>